<evidence type="ECO:0000313" key="3">
    <source>
        <dbReference type="Proteomes" id="UP000029389"/>
    </source>
</evidence>
<comment type="caution">
    <text evidence="1">The sequence shown here is derived from an EMBL/GenBank/DDBJ whole genome shotgun (WGS) entry which is preliminary data.</text>
</comment>
<accession>A0A090Y8K9</accession>
<dbReference type="AlphaFoldDB" id="A0A090Y8K9"/>
<keyword evidence="4" id="KW-1185">Reference proteome</keyword>
<evidence type="ECO:0000313" key="4">
    <source>
        <dbReference type="Proteomes" id="UP000264294"/>
    </source>
</evidence>
<reference evidence="1 3" key="1">
    <citation type="submission" date="2014-04" db="EMBL/GenBank/DDBJ databases">
        <authorList>
            <person name="Bishop-Lilly K.A."/>
            <person name="Broomall S.M."/>
            <person name="Chain P.S."/>
            <person name="Chertkov O."/>
            <person name="Coyne S.R."/>
            <person name="Daligault H.E."/>
            <person name="Davenport K.W."/>
            <person name="Erkkila T."/>
            <person name="Frey K.G."/>
            <person name="Gibbons H.S."/>
            <person name="Gu W."/>
            <person name="Jaissle J."/>
            <person name="Johnson S.L."/>
            <person name="Koroleva G.I."/>
            <person name="Ladner J.T."/>
            <person name="Lo C.-C."/>
            <person name="Minogue T.D."/>
            <person name="Munk C."/>
            <person name="Palacios G.F."/>
            <person name="Redden C.L."/>
            <person name="Rosenzweig C.N."/>
            <person name="Scholz M.B."/>
            <person name="Teshima H."/>
            <person name="Xu Y."/>
        </authorList>
    </citation>
    <scope>NUCLEOTIDE SEQUENCE [LARGE SCALE GENOMIC DNA]</scope>
    <source>
        <strain evidence="1 3">BHP</strain>
    </source>
</reference>
<sequence length="147" mass="17433">MEQQYNYEKMRENFLQQSPEEIKQEATEALITSSLISRMLGFVLKNEKATNFKYNFPEFEDMNTAIGDFLFKLMDGTHNLPQYISNLESAKSYTEQQRCIEGIASELAMYYQAYFEFRNLFFKHPMLQPFQSDFFEKLSIPKESVVH</sequence>
<dbReference type="EMBL" id="JMQC01000012">
    <property type="protein sequence ID" value="KFM94824.1"/>
    <property type="molecule type" value="Genomic_DNA"/>
</dbReference>
<gene>
    <name evidence="2" type="ORF">D0U04_21550</name>
    <name evidence="1" type="ORF">DJ93_6009</name>
</gene>
<proteinExistence type="predicted"/>
<dbReference type="PATRIC" id="fig|1405.8.peg.6104"/>
<evidence type="ECO:0000313" key="2">
    <source>
        <dbReference type="EMBL" id="RFT64467.1"/>
    </source>
</evidence>
<dbReference type="Proteomes" id="UP000029389">
    <property type="component" value="Unassembled WGS sequence"/>
</dbReference>
<name>A0A090Y8K9_9BACI</name>
<evidence type="ECO:0000313" key="1">
    <source>
        <dbReference type="EMBL" id="KFM94824.1"/>
    </source>
</evidence>
<organism evidence="1 3">
    <name type="scientific">Bacillus clarus</name>
    <dbReference type="NCBI Taxonomy" id="2338372"/>
    <lineage>
        <taxon>Bacteria</taxon>
        <taxon>Bacillati</taxon>
        <taxon>Bacillota</taxon>
        <taxon>Bacilli</taxon>
        <taxon>Bacillales</taxon>
        <taxon>Bacillaceae</taxon>
        <taxon>Bacillus</taxon>
        <taxon>Bacillus cereus group</taxon>
    </lineage>
</organism>
<protein>
    <submittedName>
        <fullName evidence="1">Uncharacterized protein</fullName>
    </submittedName>
</protein>
<dbReference type="Proteomes" id="UP000264294">
    <property type="component" value="Unassembled WGS sequence"/>
</dbReference>
<dbReference type="EMBL" id="QVOD01000034">
    <property type="protein sequence ID" value="RFT64467.1"/>
    <property type="molecule type" value="Genomic_DNA"/>
</dbReference>
<reference evidence="2 4" key="2">
    <citation type="submission" date="2018-08" db="EMBL/GenBank/DDBJ databases">
        <title>Bacillus clarus sp. nov. strain PS00077A.</title>
        <authorList>
            <person name="Mendez Acevedo M."/>
            <person name="Carroll L."/>
            <person name="Mukherjee M."/>
            <person name="Wiedmann M."/>
            <person name="Kovac J."/>
        </authorList>
    </citation>
    <scope>NUCLEOTIDE SEQUENCE [LARGE SCALE GENOMIC DNA]</scope>
    <source>
        <strain evidence="2 4">PS00077A</strain>
    </source>
</reference>
<dbReference type="RefSeq" id="WP_002188057.1">
    <property type="nucleotide sequence ID" value="NZ_JMQC01000012.1"/>
</dbReference>